<dbReference type="EC" id="2.3.1.-" evidence="2"/>
<dbReference type="PROSITE" id="PS51186">
    <property type="entry name" value="GNAT"/>
    <property type="match status" value="1"/>
</dbReference>
<dbReference type="GO" id="GO:0016747">
    <property type="term" value="F:acyltransferase activity, transferring groups other than amino-acyl groups"/>
    <property type="evidence" value="ECO:0007669"/>
    <property type="project" value="InterPro"/>
</dbReference>
<feature type="domain" description="N-acetyltransferase" evidence="1">
    <location>
        <begin position="3"/>
        <end position="160"/>
    </location>
</feature>
<evidence type="ECO:0000313" key="2">
    <source>
        <dbReference type="EMBL" id="MBT1707992.1"/>
    </source>
</evidence>
<dbReference type="AlphaFoldDB" id="A0AAP2DXP4"/>
<keyword evidence="2" id="KW-0808">Transferase</keyword>
<name>A0AAP2DXP4_9BACT</name>
<dbReference type="EMBL" id="JAHESE010000004">
    <property type="protein sequence ID" value="MBT1707992.1"/>
    <property type="molecule type" value="Genomic_DNA"/>
</dbReference>
<reference evidence="2 3" key="1">
    <citation type="submission" date="2021-05" db="EMBL/GenBank/DDBJ databases">
        <title>A Polyphasic approach of four new species of the genus Ohtaekwangia: Ohtaekwangia histidinii sp. nov., Ohtaekwangia cretensis sp. nov., Ohtaekwangia indiensis sp. nov., Ohtaekwangia reichenbachii sp. nov. from diverse environment.</title>
        <authorList>
            <person name="Octaviana S."/>
        </authorList>
    </citation>
    <scope>NUCLEOTIDE SEQUENCE [LARGE SCALE GENOMIC DNA]</scope>
    <source>
        <strain evidence="2 3">PWU5</strain>
    </source>
</reference>
<dbReference type="RefSeq" id="WP_254083582.1">
    <property type="nucleotide sequence ID" value="NZ_JAHESE010000004.1"/>
</dbReference>
<dbReference type="Pfam" id="PF13527">
    <property type="entry name" value="Acetyltransf_9"/>
    <property type="match status" value="1"/>
</dbReference>
<comment type="caution">
    <text evidence="2">The sequence shown here is derived from an EMBL/GenBank/DDBJ whole genome shotgun (WGS) entry which is preliminary data.</text>
</comment>
<evidence type="ECO:0000313" key="3">
    <source>
        <dbReference type="Proteomes" id="UP001319080"/>
    </source>
</evidence>
<dbReference type="InterPro" id="IPR016181">
    <property type="entry name" value="Acyl_CoA_acyltransferase"/>
</dbReference>
<organism evidence="2 3">
    <name type="scientific">Dawidia cretensis</name>
    <dbReference type="NCBI Taxonomy" id="2782350"/>
    <lineage>
        <taxon>Bacteria</taxon>
        <taxon>Pseudomonadati</taxon>
        <taxon>Bacteroidota</taxon>
        <taxon>Cytophagia</taxon>
        <taxon>Cytophagales</taxon>
        <taxon>Chryseotaleaceae</taxon>
        <taxon>Dawidia</taxon>
    </lineage>
</organism>
<keyword evidence="3" id="KW-1185">Reference proteome</keyword>
<evidence type="ECO:0000259" key="1">
    <source>
        <dbReference type="PROSITE" id="PS51186"/>
    </source>
</evidence>
<proteinExistence type="predicted"/>
<sequence>MAITIRLLRDDEIQLANNFFNAIYQTNRPLVNFRWEFLEGPFGKAIYVVAIDDSVTDTIKIVGIQCAIPIELINGRGERVLTAKSEDTLVDPAYRGQKIFERMYDLLFEACRTAGIRYIWGFTPAKKAFERIGFAIPFATEQALLVLQPLAAYRYLKSLNEQNKTLDKIKILGLSYLSWFKGLKRLFGDHLTMTETPLSDKDRAFQRLYAGQDLFTLHETTAYLTWRLGHNPFGNHYRSYRSATGTFDALVNTRPNVGYIEQIFAPVKSPQHNGIRSLVDILHKQRVPLIRTFNFSSNDVLKAQGRQLSEAGFTYLKRGSYFVWKSLDDQERILPSQLLINRLFTQGNL</sequence>
<dbReference type="Gene3D" id="3.40.630.30">
    <property type="match status" value="1"/>
</dbReference>
<protein>
    <submittedName>
        <fullName evidence="2">GNAT family N-acetyltransferase</fullName>
        <ecNumber evidence="2">2.3.1.-</ecNumber>
    </submittedName>
</protein>
<dbReference type="Proteomes" id="UP001319080">
    <property type="component" value="Unassembled WGS sequence"/>
</dbReference>
<dbReference type="InterPro" id="IPR000182">
    <property type="entry name" value="GNAT_dom"/>
</dbReference>
<accession>A0AAP2DXP4</accession>
<keyword evidence="2" id="KW-0012">Acyltransferase</keyword>
<dbReference type="SUPFAM" id="SSF55729">
    <property type="entry name" value="Acyl-CoA N-acyltransferases (Nat)"/>
    <property type="match status" value="1"/>
</dbReference>
<gene>
    <name evidence="2" type="ORF">KK062_07155</name>
</gene>